<reference evidence="1" key="1">
    <citation type="submission" date="2024-05" db="EMBL/GenBank/DDBJ databases">
        <authorList>
            <person name="Kim S."/>
            <person name="Heo J."/>
            <person name="Choi H."/>
            <person name="Choi Y."/>
            <person name="Kwon S.-W."/>
            <person name="Kim Y."/>
        </authorList>
    </citation>
    <scope>NUCLEOTIDE SEQUENCE</scope>
    <source>
        <strain evidence="1">KACC 23699</strain>
    </source>
</reference>
<accession>A0AAU7JSY1</accession>
<dbReference type="Gene3D" id="1.10.8.1060">
    <property type="entry name" value="Corynebacterium glutamicum thioredoxin-dependent arsenate reductase, N-terminal domain"/>
    <property type="match status" value="1"/>
</dbReference>
<dbReference type="NCBIfam" id="NF046112">
    <property type="entry name" value="MSMEG_6209_Nter"/>
    <property type="match status" value="1"/>
</dbReference>
<proteinExistence type="predicted"/>
<sequence>MDHQQEASALGEIQERLADRFPGIASEVIEAAVRLAHAELRGPVRDYVPLLVEHAAHDRLRVIAVASPAEQPQSQAVATPR</sequence>
<evidence type="ECO:0008006" key="2">
    <source>
        <dbReference type="Google" id="ProtNLM"/>
    </source>
</evidence>
<evidence type="ECO:0000313" key="1">
    <source>
        <dbReference type="EMBL" id="XBO43184.1"/>
    </source>
</evidence>
<dbReference type="RefSeq" id="WP_406830613.1">
    <property type="nucleotide sequence ID" value="NZ_CP157483.1"/>
</dbReference>
<gene>
    <name evidence="1" type="ORF">ABEG17_16700</name>
</gene>
<dbReference type="EMBL" id="CP157483">
    <property type="protein sequence ID" value="XBO43184.1"/>
    <property type="molecule type" value="Genomic_DNA"/>
</dbReference>
<name>A0AAU7JSY1_9MICO</name>
<protein>
    <recommendedName>
        <fullName evidence="2">DUF3562 domain-containing protein</fullName>
    </recommendedName>
</protein>
<dbReference type="AlphaFoldDB" id="A0AAU7JSY1"/>
<organism evidence="1">
    <name type="scientific">Pedococcus sp. KACC 23699</name>
    <dbReference type="NCBI Taxonomy" id="3149228"/>
    <lineage>
        <taxon>Bacteria</taxon>
        <taxon>Bacillati</taxon>
        <taxon>Actinomycetota</taxon>
        <taxon>Actinomycetes</taxon>
        <taxon>Micrococcales</taxon>
        <taxon>Intrasporangiaceae</taxon>
        <taxon>Pedococcus</taxon>
    </lineage>
</organism>